<dbReference type="PANTHER" id="PTHR42865:SF5">
    <property type="entry name" value="L-CYSTINE TRANSPORTER TCYP"/>
    <property type="match status" value="1"/>
</dbReference>
<dbReference type="PANTHER" id="PTHR42865">
    <property type="entry name" value="PROTON/GLUTAMATE-ASPARTATE SYMPORTER"/>
    <property type="match status" value="1"/>
</dbReference>
<organism evidence="8 9">
    <name type="scientific">Treponema pedis</name>
    <dbReference type="NCBI Taxonomy" id="409322"/>
    <lineage>
        <taxon>Bacteria</taxon>
        <taxon>Pseudomonadati</taxon>
        <taxon>Spirochaetota</taxon>
        <taxon>Spirochaetia</taxon>
        <taxon>Spirochaetales</taxon>
        <taxon>Treponemataceae</taxon>
        <taxon>Treponema</taxon>
    </lineage>
</organism>
<dbReference type="PRINTS" id="PR00173">
    <property type="entry name" value="EDTRNSPORT"/>
</dbReference>
<accession>A0A7S6WMB7</accession>
<keyword evidence="6 7" id="KW-0472">Membrane</keyword>
<evidence type="ECO:0000256" key="2">
    <source>
        <dbReference type="ARBA" id="ARBA00006148"/>
    </source>
</evidence>
<dbReference type="Proteomes" id="UP000593915">
    <property type="component" value="Chromosome"/>
</dbReference>
<feature type="transmembrane region" description="Helical" evidence="7">
    <location>
        <begin position="190"/>
        <end position="208"/>
    </location>
</feature>
<evidence type="ECO:0000256" key="7">
    <source>
        <dbReference type="SAM" id="Phobius"/>
    </source>
</evidence>
<feature type="transmembrane region" description="Helical" evidence="7">
    <location>
        <begin position="113"/>
        <end position="137"/>
    </location>
</feature>
<protein>
    <submittedName>
        <fullName evidence="8">Cation:dicarboxylase symporter family transporter</fullName>
    </submittedName>
</protein>
<evidence type="ECO:0000256" key="1">
    <source>
        <dbReference type="ARBA" id="ARBA00004141"/>
    </source>
</evidence>
<feature type="transmembrane region" description="Helical" evidence="7">
    <location>
        <begin position="80"/>
        <end position="101"/>
    </location>
</feature>
<comment type="similarity">
    <text evidence="2">Belongs to the dicarboxylate/amino acid:cation symporter (DAACS) (TC 2.A.23) family.</text>
</comment>
<keyword evidence="3" id="KW-0813">Transport</keyword>
<evidence type="ECO:0000313" key="9">
    <source>
        <dbReference type="Proteomes" id="UP000593915"/>
    </source>
</evidence>
<dbReference type="AlphaFoldDB" id="A0A7S6WMB7"/>
<dbReference type="GO" id="GO:0015184">
    <property type="term" value="F:L-cystine transmembrane transporter activity"/>
    <property type="evidence" value="ECO:0007669"/>
    <property type="project" value="TreeGrafter"/>
</dbReference>
<name>A0A7S6WMB7_9SPIR</name>
<keyword evidence="5 7" id="KW-1133">Transmembrane helix</keyword>
<evidence type="ECO:0000256" key="6">
    <source>
        <dbReference type="ARBA" id="ARBA00023136"/>
    </source>
</evidence>
<dbReference type="GO" id="GO:0015293">
    <property type="term" value="F:symporter activity"/>
    <property type="evidence" value="ECO:0007669"/>
    <property type="project" value="InterPro"/>
</dbReference>
<dbReference type="InterPro" id="IPR001991">
    <property type="entry name" value="Na-dicarboxylate_symporter"/>
</dbReference>
<reference evidence="8 9" key="1">
    <citation type="submission" date="2020-09" db="EMBL/GenBank/DDBJ databases">
        <title>Characterization of Treponema spp. from bovine digital dermatitis in Korea.</title>
        <authorList>
            <person name="Espiritu H.M."/>
            <person name="Cho Y.I."/>
            <person name="Mamuad L."/>
        </authorList>
    </citation>
    <scope>NUCLEOTIDE SEQUENCE [LARGE SCALE GENOMIC DNA]</scope>
    <source>
        <strain evidence="8 9">KS1</strain>
    </source>
</reference>
<feature type="transmembrane region" description="Helical" evidence="7">
    <location>
        <begin position="375"/>
        <end position="393"/>
    </location>
</feature>
<feature type="transmembrane region" description="Helical" evidence="7">
    <location>
        <begin position="39"/>
        <end position="60"/>
    </location>
</feature>
<dbReference type="Pfam" id="PF00375">
    <property type="entry name" value="SDF"/>
    <property type="match status" value="1"/>
</dbReference>
<comment type="subcellular location">
    <subcellularLocation>
        <location evidence="1">Membrane</location>
        <topology evidence="1">Multi-pass membrane protein</topology>
    </subcellularLocation>
</comment>
<proteinExistence type="inferred from homology"/>
<dbReference type="GO" id="GO:0005886">
    <property type="term" value="C:plasma membrane"/>
    <property type="evidence" value="ECO:0007669"/>
    <property type="project" value="TreeGrafter"/>
</dbReference>
<dbReference type="RefSeq" id="WP_020965782.1">
    <property type="nucleotide sequence ID" value="NZ_CP061839.1"/>
</dbReference>
<feature type="transmembrane region" description="Helical" evidence="7">
    <location>
        <begin position="269"/>
        <end position="291"/>
    </location>
</feature>
<evidence type="ECO:0000256" key="3">
    <source>
        <dbReference type="ARBA" id="ARBA00022448"/>
    </source>
</evidence>
<feature type="transmembrane region" description="Helical" evidence="7">
    <location>
        <begin position="399"/>
        <end position="421"/>
    </location>
</feature>
<dbReference type="InterPro" id="IPR036458">
    <property type="entry name" value="Na:dicarbo_symporter_sf"/>
</dbReference>
<dbReference type="GeneID" id="301090495"/>
<feature type="transmembrane region" description="Helical" evidence="7">
    <location>
        <begin position="6"/>
        <end position="27"/>
    </location>
</feature>
<evidence type="ECO:0000256" key="4">
    <source>
        <dbReference type="ARBA" id="ARBA00022692"/>
    </source>
</evidence>
<dbReference type="EMBL" id="CP061839">
    <property type="protein sequence ID" value="QOW59800.1"/>
    <property type="molecule type" value="Genomic_DNA"/>
</dbReference>
<gene>
    <name evidence="8" type="ORF">IFE08_07935</name>
</gene>
<evidence type="ECO:0000256" key="5">
    <source>
        <dbReference type="ARBA" id="ARBA00022989"/>
    </source>
</evidence>
<keyword evidence="4 7" id="KW-0812">Transmembrane</keyword>
<feature type="transmembrane region" description="Helical" evidence="7">
    <location>
        <begin position="229"/>
        <end position="249"/>
    </location>
</feature>
<sequence>MSGIDQNVILTAVNVIIFAILTVLLIFMKKRNLSFTVRVMTALVLGIIIGVAFQLIYGFGSPVISKSNSWIGIIGSGYVRLLRMIVIPLVFISILGAIINQKTGNLGKTAGRVLAVLLITTAVSAFVGAFVTVGFGLKAGDLQAGEAEQARGALLEKKLDDFSSKPIQQQIIEIIPTNPFYAMTGQGGNSTLATVFFAAMLGIATVQLRRIKREPAEKFGDFVQMLHDIIMRLVQIILRLTPYGVFALMANIASSSNYSDIFRLIKFVLASYAALIIMFIIHLVILALFGINPVKYLKKALEPLMFGFISRSSAGTLPLTVKTQIEKIGVPEGIANLSASLGTSIGQNGCAGIYPAMLAVMIAPSLGISPLDPTFLIKLAIVVTFASFGIAGVGGGATFAALTVLSAMGMPVGLAGLLVAIEPLIDMGRTSLNVNGSIVAGVVTAKTMKELNTEIFNEDKKEV</sequence>
<dbReference type="SUPFAM" id="SSF118215">
    <property type="entry name" value="Proton glutamate symport protein"/>
    <property type="match status" value="1"/>
</dbReference>
<evidence type="ECO:0000313" key="8">
    <source>
        <dbReference type="EMBL" id="QOW59800.1"/>
    </source>
</evidence>
<dbReference type="Gene3D" id="1.10.3860.10">
    <property type="entry name" value="Sodium:dicarboxylate symporter"/>
    <property type="match status" value="1"/>
</dbReference>